<protein>
    <submittedName>
        <fullName evidence="2">AAA family ATPase</fullName>
    </submittedName>
</protein>
<dbReference type="InterPro" id="IPR041664">
    <property type="entry name" value="AAA_16"/>
</dbReference>
<keyword evidence="3" id="KW-1185">Reference proteome</keyword>
<feature type="domain" description="Orc1-like AAA ATPase" evidence="1">
    <location>
        <begin position="161"/>
        <end position="319"/>
    </location>
</feature>
<dbReference type="EMBL" id="JBFNXX010000011">
    <property type="protein sequence ID" value="MEW9920939.1"/>
    <property type="molecule type" value="Genomic_DNA"/>
</dbReference>
<dbReference type="InterPro" id="IPR027417">
    <property type="entry name" value="P-loop_NTPase"/>
</dbReference>
<dbReference type="Pfam" id="PF13191">
    <property type="entry name" value="AAA_16"/>
    <property type="match status" value="1"/>
</dbReference>
<organism evidence="2 3">
    <name type="scientific">Sulfitobacter sediminis</name>
    <dbReference type="NCBI Taxonomy" id="3234186"/>
    <lineage>
        <taxon>Bacteria</taxon>
        <taxon>Pseudomonadati</taxon>
        <taxon>Pseudomonadota</taxon>
        <taxon>Alphaproteobacteria</taxon>
        <taxon>Rhodobacterales</taxon>
        <taxon>Roseobacteraceae</taxon>
        <taxon>Sulfitobacter</taxon>
    </lineage>
</organism>
<dbReference type="Proteomes" id="UP001556098">
    <property type="component" value="Unassembled WGS sequence"/>
</dbReference>
<evidence type="ECO:0000259" key="1">
    <source>
        <dbReference type="Pfam" id="PF13191"/>
    </source>
</evidence>
<dbReference type="SUPFAM" id="SSF52540">
    <property type="entry name" value="P-loop containing nucleoside triphosphate hydrolases"/>
    <property type="match status" value="1"/>
</dbReference>
<evidence type="ECO:0000313" key="3">
    <source>
        <dbReference type="Proteomes" id="UP001556098"/>
    </source>
</evidence>
<evidence type="ECO:0000313" key="2">
    <source>
        <dbReference type="EMBL" id="MEW9920939.1"/>
    </source>
</evidence>
<gene>
    <name evidence="2" type="ORF">AB2B41_15095</name>
</gene>
<comment type="caution">
    <text evidence="2">The sequence shown here is derived from an EMBL/GenBank/DDBJ whole genome shotgun (WGS) entry which is preliminary data.</text>
</comment>
<proteinExistence type="predicted"/>
<sequence length="1047" mass="115021">MTDDQTQYEDLRAALFLQAALVDDFLPRDLLTEVVPAEFADDIVLRGQLLSSLREKCATRGERWEMRPIARRKILSKDPPQGALPDTEISAALKGESIYAPEGLEKMVRDTAPIDTLSVAVATLEQAGPAAPGYGQLLALSSKLDLARRQQATDALLGDAFVGREQEIAALLDVLDNPERAAPLHTLHIQGLPGVGKTFLLEQLSKLCRARPRIVMVRLDFDRSSLSAGATDAVFDEISRQIGTAIPEIAGDLHELRLRSAERRTRIGTERADAVPFDLLHRMIDIMAGRDRQLLFLLDTLEVLHGHGATFVHRLLGDLDRFADKERLEISMISAGRGPIFAEDDARLRSLMRLEELDDEVTRAILHKRNVPPELHERIASLSKGNPLRLILVARALQEGNGDGTLADDQIRDAGTGYLYRAILSRVPTEIREIAAEGLILPELGNWELRKIIGPALEIPMDEVQAGELLDLLEMQRWMVRPVGDGRFAHIDDVRREILELTYSESPAHTRRINEVAAEVFADIDPVRALYHSLQLTRAGAEMPGIDPELARQLTEALLEDLPPDAQDAVLRAQGQRSRVVESVETSAPPDDGYRRLAQKSAVTAPPEAVWLRALPEVSHSRLALVDFDGDAAPIDTGGLADLRNMLESRERREASFIMKRLLAQPFRLEGEAALLAVTHQWQTGHWSMARTLFEKLPDDLIDHAIEEDIGLSGLALLEIWAEFRFDRLCKRMEEPHVFDAVQHAVSLSQRTGLSGGALAFAHLVAAGPEMASEHGSLGMVSRFMPEQATRFDRASAERSNAFRAEYGLFFKPGEQDPASLDLPAVTQVMAPLNPYAEPIRALLEDLSGDADSKVLRDAAALGGMLAELAELFVPDMEGTAEAQARAGDRAEEAVLLIHALGLIAEFARGYSFFSPIPDLPTIARAAERWQQATLGIWRFGRGMPEGWEGPSQDALVQKRAEVLLGSSDPRGRALRMIRIWDDPGGVTGDAGAAILGRRLQAPYARISGLQTLEDRLAALDDMGLAGVLQAPVAVLSQLGVPEAEIF</sequence>
<dbReference type="Gene3D" id="3.40.50.300">
    <property type="entry name" value="P-loop containing nucleotide triphosphate hydrolases"/>
    <property type="match status" value="1"/>
</dbReference>
<dbReference type="RefSeq" id="WP_367878641.1">
    <property type="nucleotide sequence ID" value="NZ_JBFNXX010000011.1"/>
</dbReference>
<accession>A0ABV3RPV7</accession>
<reference evidence="2 3" key="1">
    <citation type="submission" date="2024-07" db="EMBL/GenBank/DDBJ databases">
        <title>Marimonas sp.nov., isolated from tidal-flat sediment.</title>
        <authorList>
            <person name="Jayan J.N."/>
            <person name="Lee S.S."/>
        </authorList>
    </citation>
    <scope>NUCLEOTIDE SEQUENCE [LARGE SCALE GENOMIC DNA]</scope>
    <source>
        <strain evidence="2 3">MJW-29</strain>
    </source>
</reference>
<name>A0ABV3RPV7_9RHOB</name>